<keyword evidence="3" id="KW-1185">Reference proteome</keyword>
<gene>
    <name evidence="2" type="ORF">QQZ08_002291</name>
</gene>
<accession>A0ABR1ICC5</accession>
<evidence type="ECO:0000313" key="3">
    <source>
        <dbReference type="Proteomes" id="UP001498421"/>
    </source>
</evidence>
<sequence length="145" mass="15916">MSSVKATKKSAFSNPTLSYTQRLEERIKELEDQLATAKSAPPSIAASNHSSPGVFNGDSSSHNRNSAHADDHGMTRSFMGLKIDDRGGITYHGPTSLFHLPSDRDNGQNDLLSSVDTDAHRRERLVTNAWHQRAMENLSDIPVCV</sequence>
<dbReference type="EMBL" id="JAZAVK010000013">
    <property type="protein sequence ID" value="KAK7431250.1"/>
    <property type="molecule type" value="Genomic_DNA"/>
</dbReference>
<proteinExistence type="predicted"/>
<protein>
    <submittedName>
        <fullName evidence="2">Uncharacterized protein</fullName>
    </submittedName>
</protein>
<evidence type="ECO:0000313" key="2">
    <source>
        <dbReference type="EMBL" id="KAK7431250.1"/>
    </source>
</evidence>
<evidence type="ECO:0000256" key="1">
    <source>
        <dbReference type="SAM" id="MobiDB-lite"/>
    </source>
</evidence>
<feature type="region of interest" description="Disordered" evidence="1">
    <location>
        <begin position="31"/>
        <end position="74"/>
    </location>
</feature>
<dbReference type="Proteomes" id="UP001498421">
    <property type="component" value="Unassembled WGS sequence"/>
</dbReference>
<comment type="caution">
    <text evidence="2">The sequence shown here is derived from an EMBL/GenBank/DDBJ whole genome shotgun (WGS) entry which is preliminary data.</text>
</comment>
<name>A0ABR1ICC5_9HYPO</name>
<organism evidence="2 3">
    <name type="scientific">Neonectria magnoliae</name>
    <dbReference type="NCBI Taxonomy" id="2732573"/>
    <lineage>
        <taxon>Eukaryota</taxon>
        <taxon>Fungi</taxon>
        <taxon>Dikarya</taxon>
        <taxon>Ascomycota</taxon>
        <taxon>Pezizomycotina</taxon>
        <taxon>Sordariomycetes</taxon>
        <taxon>Hypocreomycetidae</taxon>
        <taxon>Hypocreales</taxon>
        <taxon>Nectriaceae</taxon>
        <taxon>Neonectria</taxon>
    </lineage>
</organism>
<reference evidence="2 3" key="1">
    <citation type="journal article" date="2025" name="Microbiol. Resour. Announc.">
        <title>Draft genome sequences for Neonectria magnoliae and Neonectria punicea, canker pathogens of Liriodendron tulipifera and Acer saccharum in West Virginia.</title>
        <authorList>
            <person name="Petronek H.M."/>
            <person name="Kasson M.T."/>
            <person name="Metheny A.M."/>
            <person name="Stauder C.M."/>
            <person name="Lovett B."/>
            <person name="Lynch S.C."/>
            <person name="Garnas J.R."/>
            <person name="Kasson L.R."/>
            <person name="Stajich J.E."/>
        </authorList>
    </citation>
    <scope>NUCLEOTIDE SEQUENCE [LARGE SCALE GENOMIC DNA]</scope>
    <source>
        <strain evidence="2 3">NRRL 64651</strain>
    </source>
</reference>
<feature type="compositionally biased region" description="Polar residues" evidence="1">
    <location>
        <begin position="45"/>
        <end position="66"/>
    </location>
</feature>